<dbReference type="InterPro" id="IPR044066">
    <property type="entry name" value="TRIAD_supradom"/>
</dbReference>
<evidence type="ECO:0000256" key="2">
    <source>
        <dbReference type="ARBA" id="ARBA00022723"/>
    </source>
</evidence>
<evidence type="ECO:0000256" key="3">
    <source>
        <dbReference type="ARBA" id="ARBA00022737"/>
    </source>
</evidence>
<keyword evidence="5" id="KW-0833">Ubl conjugation pathway</keyword>
<dbReference type="Proteomes" id="UP001174909">
    <property type="component" value="Unassembled WGS sequence"/>
</dbReference>
<dbReference type="PROSITE" id="PS51873">
    <property type="entry name" value="TRIAD"/>
    <property type="match status" value="1"/>
</dbReference>
<dbReference type="GO" id="GO:0008270">
    <property type="term" value="F:zinc ion binding"/>
    <property type="evidence" value="ECO:0007669"/>
    <property type="project" value="UniProtKB-KW"/>
</dbReference>
<keyword evidence="3" id="KW-0677">Repeat</keyword>
<proteinExistence type="predicted"/>
<gene>
    <name evidence="8" type="ORF">GBAR_LOCUS20957</name>
</gene>
<dbReference type="AlphaFoldDB" id="A0AA35SZC2"/>
<evidence type="ECO:0000256" key="5">
    <source>
        <dbReference type="ARBA" id="ARBA00022786"/>
    </source>
</evidence>
<name>A0AA35SZC2_GEOBA</name>
<keyword evidence="4" id="KW-0863">Zinc-finger</keyword>
<keyword evidence="1" id="KW-0808">Transferase</keyword>
<dbReference type="SMART" id="SM00647">
    <property type="entry name" value="IBR"/>
    <property type="match status" value="2"/>
</dbReference>
<keyword evidence="9" id="KW-1185">Reference proteome</keyword>
<organism evidence="8 9">
    <name type="scientific">Geodia barretti</name>
    <name type="common">Barrett's horny sponge</name>
    <dbReference type="NCBI Taxonomy" id="519541"/>
    <lineage>
        <taxon>Eukaryota</taxon>
        <taxon>Metazoa</taxon>
        <taxon>Porifera</taxon>
        <taxon>Demospongiae</taxon>
        <taxon>Heteroscleromorpha</taxon>
        <taxon>Tetractinellida</taxon>
        <taxon>Astrophorina</taxon>
        <taxon>Geodiidae</taxon>
        <taxon>Geodia</taxon>
    </lineage>
</organism>
<dbReference type="GO" id="GO:0016740">
    <property type="term" value="F:transferase activity"/>
    <property type="evidence" value="ECO:0007669"/>
    <property type="project" value="UniProtKB-KW"/>
</dbReference>
<comment type="caution">
    <text evidence="8">The sequence shown here is derived from an EMBL/GenBank/DDBJ whole genome shotgun (WGS) entry which is preliminary data.</text>
</comment>
<sequence>MMIQREREPKMPCGHAIAPDSLTTYCRSLLTAGKFIFLCPYVDPDNATIRCNKEWSYIEVRRFGVLSKDEQKEFETRISENYLKKAMGIQECPGCQSLCERINPKDKRLTCRLCSKEKGRRFDFCWHCLHEWRDSGTTKCGNEECSNEDHRLRILRETKEKYVVGVKTPSCRACPQCGMLIEHVAQCKHMVCRCGVQFCFICLGTKGDNGWQCGFFNTMCEPAARQTNIPGL</sequence>
<evidence type="ECO:0000256" key="6">
    <source>
        <dbReference type="ARBA" id="ARBA00022833"/>
    </source>
</evidence>
<evidence type="ECO:0000256" key="1">
    <source>
        <dbReference type="ARBA" id="ARBA00022679"/>
    </source>
</evidence>
<accession>A0AA35SZC2</accession>
<evidence type="ECO:0000256" key="4">
    <source>
        <dbReference type="ARBA" id="ARBA00022771"/>
    </source>
</evidence>
<dbReference type="InterPro" id="IPR002867">
    <property type="entry name" value="IBR_dom"/>
</dbReference>
<evidence type="ECO:0000313" key="8">
    <source>
        <dbReference type="EMBL" id="CAI8037476.1"/>
    </source>
</evidence>
<protein>
    <recommendedName>
        <fullName evidence="7">RING-type domain-containing protein</fullName>
    </recommendedName>
</protein>
<evidence type="ECO:0000313" key="9">
    <source>
        <dbReference type="Proteomes" id="UP001174909"/>
    </source>
</evidence>
<evidence type="ECO:0000259" key="7">
    <source>
        <dbReference type="PROSITE" id="PS51873"/>
    </source>
</evidence>
<keyword evidence="6" id="KW-0862">Zinc</keyword>
<reference evidence="8" key="1">
    <citation type="submission" date="2023-03" db="EMBL/GenBank/DDBJ databases">
        <authorList>
            <person name="Steffen K."/>
            <person name="Cardenas P."/>
        </authorList>
    </citation>
    <scope>NUCLEOTIDE SEQUENCE</scope>
</reference>
<feature type="domain" description="RING-type" evidence="7">
    <location>
        <begin position="1"/>
        <end position="221"/>
    </location>
</feature>
<dbReference type="SUPFAM" id="SSF57850">
    <property type="entry name" value="RING/U-box"/>
    <property type="match status" value="2"/>
</dbReference>
<dbReference type="EMBL" id="CASHTH010002939">
    <property type="protein sequence ID" value="CAI8037476.1"/>
    <property type="molecule type" value="Genomic_DNA"/>
</dbReference>
<keyword evidence="2" id="KW-0479">Metal-binding</keyword>
<dbReference type="Gene3D" id="1.20.120.1750">
    <property type="match status" value="2"/>
</dbReference>